<evidence type="ECO:0000313" key="2">
    <source>
        <dbReference type="Proteomes" id="UP001529343"/>
    </source>
</evidence>
<organism evidence="1 2">
    <name type="scientific">Limosilactobacillus pontis</name>
    <dbReference type="NCBI Taxonomy" id="35787"/>
    <lineage>
        <taxon>Bacteria</taxon>
        <taxon>Bacillati</taxon>
        <taxon>Bacillota</taxon>
        <taxon>Bacilli</taxon>
        <taxon>Lactobacillales</taxon>
        <taxon>Lactobacillaceae</taxon>
        <taxon>Limosilactobacillus</taxon>
    </lineage>
</organism>
<evidence type="ECO:0000313" key="1">
    <source>
        <dbReference type="EMBL" id="MDM8267235.1"/>
    </source>
</evidence>
<comment type="caution">
    <text evidence="1">The sequence shown here is derived from an EMBL/GenBank/DDBJ whole genome shotgun (WGS) entry which is preliminary data.</text>
</comment>
<dbReference type="EMBL" id="JAUDDW010000046">
    <property type="protein sequence ID" value="MDM8267235.1"/>
    <property type="molecule type" value="Genomic_DNA"/>
</dbReference>
<evidence type="ECO:0008006" key="3">
    <source>
        <dbReference type="Google" id="ProtNLM"/>
    </source>
</evidence>
<reference evidence="2" key="1">
    <citation type="submission" date="2023-06" db="EMBL/GenBank/DDBJ databases">
        <title>Identification and characterization of horizontal gene transfer across gut microbiota members of farm animals based on homology search.</title>
        <authorList>
            <person name="Zeman M."/>
            <person name="Kubasova T."/>
            <person name="Jahodarova E."/>
            <person name="Nykrynova M."/>
            <person name="Rychlik I."/>
        </authorList>
    </citation>
    <scope>NUCLEOTIDE SEQUENCE [LARGE SCALE GENOMIC DNA]</scope>
    <source>
        <strain evidence="2">161_Gplus</strain>
    </source>
</reference>
<sequence>MKKRIGIMSMQRIYNYGSFLQAYSLKSIIKDLGYDVRFVDYHPGKTVISSDNKLKRKIIRAFETIRLKSPLSEKIKFIKYKADCKI</sequence>
<proteinExistence type="predicted"/>
<name>A0ABT7UZV1_9LACO</name>
<dbReference type="RefSeq" id="WP_289586597.1">
    <property type="nucleotide sequence ID" value="NZ_JAUDDW010000046.1"/>
</dbReference>
<keyword evidence="2" id="KW-1185">Reference proteome</keyword>
<accession>A0ABT7UZV1</accession>
<gene>
    <name evidence="1" type="ORF">QUW44_08885</name>
</gene>
<reference evidence="1 2" key="2">
    <citation type="submission" date="2023-06" db="EMBL/GenBank/DDBJ databases">
        <authorList>
            <person name="Zeman M."/>
            <person name="Kubasova T."/>
            <person name="Jahodarova E."/>
            <person name="Nykrynova M."/>
            <person name="Rychlik I."/>
        </authorList>
    </citation>
    <scope>NUCLEOTIDE SEQUENCE [LARGE SCALE GENOMIC DNA]</scope>
    <source>
        <strain evidence="1 2">161_Gplus</strain>
    </source>
</reference>
<dbReference type="Proteomes" id="UP001529343">
    <property type="component" value="Unassembled WGS sequence"/>
</dbReference>
<protein>
    <recommendedName>
        <fullName evidence="3">Polysaccharide pyruvyl transferase domain-containing protein</fullName>
    </recommendedName>
</protein>